<dbReference type="PANTHER" id="PTHR45626">
    <property type="entry name" value="TRANSCRIPTION TERMINATION FACTOR 2-RELATED"/>
    <property type="match status" value="1"/>
</dbReference>
<dbReference type="InterPro" id="IPR013083">
    <property type="entry name" value="Znf_RING/FYVE/PHD"/>
</dbReference>
<dbReference type="EMBL" id="MN740525">
    <property type="protein sequence ID" value="QHU31317.1"/>
    <property type="molecule type" value="Genomic_DNA"/>
</dbReference>
<accession>A0A6C0LLA2</accession>
<dbReference type="GO" id="GO:0008270">
    <property type="term" value="F:zinc ion binding"/>
    <property type="evidence" value="ECO:0007669"/>
    <property type="project" value="UniProtKB-KW"/>
</dbReference>
<sequence>MSYTDAVLTYDIELDSNSMRCGQPNRIKKILKPHQLACLYKAIYMENVGSITYKNRETKIKISTNIGIIGDIVGYGKTLTALSIIAHNPLENIHVNSAKVHSFHSARAYNYFTAETVNLNLPNPDTMINATLIIVPRGPVYVQWEKTLREATDLKYIAIDDLNYIKKNMPPITHDNQQEIIDYFNQFDVVLIKNTTLDRLLDYYNVPITNTNNYFIYNWKRIMIDECHDIINKIEVFTYMFIWLISGTYFNMCNKISSSSYSQYYNIKDILREDYINYILVKCNKDFVKESFKIPPIVEHYHLCKMSKYLKIIKKYINSSILDKINANDISGAIKDLGGKNETEEGMAALICADMNKNLSNKHREREYIASLDILEENKANRLKTIDAEIASIEGKIKDLTERITEIDSKICSICLDNVSQPIILECTHIFCGGCLFKFLNATTTSTFNTFNTFNSAAIAKRCPDCRAEIKSTENLTAIISSVSGGSENPDGIKNADANALTNEIAANKNRSKIGKGILNKEDTLLEILKNKPDGKFIVFSRVDVFTNIIKVLVSNGITFAELKGNTSHMMNVLKDFKNGIINVILLTTQYAGYGIDINYATDVIIFHSMAVDKQQAIGRAQRVGRTNNLIVHNLCFEHELEEINQAVAI</sequence>
<dbReference type="GO" id="GO:0005524">
    <property type="term" value="F:ATP binding"/>
    <property type="evidence" value="ECO:0007669"/>
    <property type="project" value="UniProtKB-KW"/>
</dbReference>
<evidence type="ECO:0000256" key="7">
    <source>
        <dbReference type="ARBA" id="ARBA00022840"/>
    </source>
</evidence>
<dbReference type="AlphaFoldDB" id="A0A6C0LLA2"/>
<dbReference type="InterPro" id="IPR000330">
    <property type="entry name" value="SNF2_N"/>
</dbReference>
<dbReference type="SMART" id="SM00487">
    <property type="entry name" value="DEXDc"/>
    <property type="match status" value="1"/>
</dbReference>
<evidence type="ECO:0000256" key="3">
    <source>
        <dbReference type="ARBA" id="ARBA00022771"/>
    </source>
</evidence>
<dbReference type="InterPro" id="IPR001650">
    <property type="entry name" value="Helicase_C-like"/>
</dbReference>
<feature type="coiled-coil region" evidence="8">
    <location>
        <begin position="383"/>
        <end position="410"/>
    </location>
</feature>
<evidence type="ECO:0000256" key="1">
    <source>
        <dbReference type="ARBA" id="ARBA00022723"/>
    </source>
</evidence>
<dbReference type="Pfam" id="PF00176">
    <property type="entry name" value="SNF2-rel_dom"/>
    <property type="match status" value="1"/>
</dbReference>
<dbReference type="SUPFAM" id="SSF52540">
    <property type="entry name" value="P-loop containing nucleoside triphosphate hydrolases"/>
    <property type="match status" value="2"/>
</dbReference>
<reference evidence="11" key="1">
    <citation type="journal article" date="2020" name="Nature">
        <title>Giant virus diversity and host interactions through global metagenomics.</title>
        <authorList>
            <person name="Schulz F."/>
            <person name="Roux S."/>
            <person name="Paez-Espino D."/>
            <person name="Jungbluth S."/>
            <person name="Walsh D.A."/>
            <person name="Denef V.J."/>
            <person name="McMahon K.D."/>
            <person name="Konstantinidis K.T."/>
            <person name="Eloe-Fadrosh E.A."/>
            <person name="Kyrpides N.C."/>
            <person name="Woyke T."/>
        </authorList>
    </citation>
    <scope>NUCLEOTIDE SEQUENCE</scope>
    <source>
        <strain evidence="11">GVMAG-M-3300027963-21</strain>
    </source>
</reference>
<dbReference type="GO" id="GO:0006281">
    <property type="term" value="P:DNA repair"/>
    <property type="evidence" value="ECO:0007669"/>
    <property type="project" value="TreeGrafter"/>
</dbReference>
<proteinExistence type="predicted"/>
<dbReference type="SUPFAM" id="SSF57850">
    <property type="entry name" value="RING/U-box"/>
    <property type="match status" value="1"/>
</dbReference>
<evidence type="ECO:0000256" key="2">
    <source>
        <dbReference type="ARBA" id="ARBA00022741"/>
    </source>
</evidence>
<dbReference type="SMART" id="SM00490">
    <property type="entry name" value="HELICc"/>
    <property type="match status" value="1"/>
</dbReference>
<dbReference type="PROSITE" id="PS50089">
    <property type="entry name" value="ZF_RING_2"/>
    <property type="match status" value="1"/>
</dbReference>
<organism evidence="11">
    <name type="scientific">viral metagenome</name>
    <dbReference type="NCBI Taxonomy" id="1070528"/>
    <lineage>
        <taxon>unclassified sequences</taxon>
        <taxon>metagenomes</taxon>
        <taxon>organismal metagenomes</taxon>
    </lineage>
</organism>
<dbReference type="InterPro" id="IPR017907">
    <property type="entry name" value="Znf_RING_CS"/>
</dbReference>
<keyword evidence="8" id="KW-0175">Coiled coil</keyword>
<name>A0A6C0LLA2_9ZZZZ</name>
<evidence type="ECO:0000256" key="5">
    <source>
        <dbReference type="ARBA" id="ARBA00022806"/>
    </source>
</evidence>
<dbReference type="SMART" id="SM00184">
    <property type="entry name" value="RING"/>
    <property type="match status" value="1"/>
</dbReference>
<dbReference type="GO" id="GO:0016787">
    <property type="term" value="F:hydrolase activity"/>
    <property type="evidence" value="ECO:0007669"/>
    <property type="project" value="UniProtKB-KW"/>
</dbReference>
<dbReference type="Gene3D" id="3.40.50.300">
    <property type="entry name" value="P-loop containing nucleotide triphosphate hydrolases"/>
    <property type="match status" value="2"/>
</dbReference>
<keyword evidence="7" id="KW-0067">ATP-binding</keyword>
<evidence type="ECO:0000256" key="8">
    <source>
        <dbReference type="SAM" id="Coils"/>
    </source>
</evidence>
<dbReference type="PROSITE" id="PS51192">
    <property type="entry name" value="HELICASE_ATP_BIND_1"/>
    <property type="match status" value="1"/>
</dbReference>
<evidence type="ECO:0000259" key="10">
    <source>
        <dbReference type="PROSITE" id="PS51192"/>
    </source>
</evidence>
<keyword evidence="3" id="KW-0863">Zinc-finger</keyword>
<keyword evidence="4" id="KW-0378">Hydrolase</keyword>
<dbReference type="InterPro" id="IPR014001">
    <property type="entry name" value="Helicase_ATP-bd"/>
</dbReference>
<evidence type="ECO:0008006" key="12">
    <source>
        <dbReference type="Google" id="ProtNLM"/>
    </source>
</evidence>
<feature type="domain" description="RING-type" evidence="9">
    <location>
        <begin position="412"/>
        <end position="467"/>
    </location>
</feature>
<dbReference type="GO" id="GO:0008094">
    <property type="term" value="F:ATP-dependent activity, acting on DNA"/>
    <property type="evidence" value="ECO:0007669"/>
    <property type="project" value="TreeGrafter"/>
</dbReference>
<keyword evidence="1" id="KW-0479">Metal-binding</keyword>
<protein>
    <recommendedName>
        <fullName evidence="12">RING-type domain-containing protein</fullName>
    </recommendedName>
</protein>
<dbReference type="GO" id="GO:0004386">
    <property type="term" value="F:helicase activity"/>
    <property type="evidence" value="ECO:0007669"/>
    <property type="project" value="UniProtKB-KW"/>
</dbReference>
<keyword evidence="5" id="KW-0347">Helicase</keyword>
<dbReference type="Pfam" id="PF00271">
    <property type="entry name" value="Helicase_C"/>
    <property type="match status" value="1"/>
</dbReference>
<evidence type="ECO:0000313" key="11">
    <source>
        <dbReference type="EMBL" id="QHU31317.1"/>
    </source>
</evidence>
<feature type="domain" description="Helicase ATP-binding" evidence="10">
    <location>
        <begin position="58"/>
        <end position="267"/>
    </location>
</feature>
<evidence type="ECO:0000259" key="9">
    <source>
        <dbReference type="PROSITE" id="PS50089"/>
    </source>
</evidence>
<dbReference type="InterPro" id="IPR018957">
    <property type="entry name" value="Znf_C3HC4_RING-type"/>
</dbReference>
<evidence type="ECO:0000256" key="4">
    <source>
        <dbReference type="ARBA" id="ARBA00022801"/>
    </source>
</evidence>
<dbReference type="InterPro" id="IPR050628">
    <property type="entry name" value="SNF2_RAD54_helicase_TF"/>
</dbReference>
<dbReference type="InterPro" id="IPR001841">
    <property type="entry name" value="Znf_RING"/>
</dbReference>
<keyword evidence="6" id="KW-0862">Zinc</keyword>
<dbReference type="Gene3D" id="3.30.40.10">
    <property type="entry name" value="Zinc/RING finger domain, C3HC4 (zinc finger)"/>
    <property type="match status" value="1"/>
</dbReference>
<dbReference type="Pfam" id="PF00097">
    <property type="entry name" value="zf-C3HC4"/>
    <property type="match status" value="1"/>
</dbReference>
<dbReference type="GO" id="GO:0005634">
    <property type="term" value="C:nucleus"/>
    <property type="evidence" value="ECO:0007669"/>
    <property type="project" value="TreeGrafter"/>
</dbReference>
<dbReference type="PROSITE" id="PS00518">
    <property type="entry name" value="ZF_RING_1"/>
    <property type="match status" value="1"/>
</dbReference>
<evidence type="ECO:0000256" key="6">
    <source>
        <dbReference type="ARBA" id="ARBA00022833"/>
    </source>
</evidence>
<keyword evidence="2" id="KW-0547">Nucleotide-binding</keyword>
<dbReference type="InterPro" id="IPR027417">
    <property type="entry name" value="P-loop_NTPase"/>
</dbReference>